<dbReference type="RefSeq" id="WP_048515294.1">
    <property type="nucleotide sequence ID" value="NZ_FUXD01000034.1"/>
</dbReference>
<organism evidence="3 4">
    <name type="scientific">Megasphaera cerevisiae DSM 20462</name>
    <dbReference type="NCBI Taxonomy" id="1122219"/>
    <lineage>
        <taxon>Bacteria</taxon>
        <taxon>Bacillati</taxon>
        <taxon>Bacillota</taxon>
        <taxon>Negativicutes</taxon>
        <taxon>Veillonellales</taxon>
        <taxon>Veillonellaceae</taxon>
        <taxon>Megasphaera</taxon>
    </lineage>
</organism>
<name>A0A0J6WSR3_9FIRM</name>
<dbReference type="EMBL" id="LEKT01000059">
    <property type="protein sequence ID" value="KMO85524.1"/>
    <property type="molecule type" value="Genomic_DNA"/>
</dbReference>
<dbReference type="AlphaFoldDB" id="A0A0J6WSR3"/>
<evidence type="ECO:0000259" key="2">
    <source>
        <dbReference type="Pfam" id="PF01370"/>
    </source>
</evidence>
<dbReference type="FunCoup" id="A0A0J6WSR3">
    <property type="interactions" value="275"/>
</dbReference>
<keyword evidence="4" id="KW-1185">Reference proteome</keyword>
<feature type="domain" description="NAD-dependent epimerase/dehydratase" evidence="2">
    <location>
        <begin position="3"/>
        <end position="227"/>
    </location>
</feature>
<dbReference type="InterPro" id="IPR001509">
    <property type="entry name" value="Epimerase_deHydtase"/>
</dbReference>
<dbReference type="Pfam" id="PF01370">
    <property type="entry name" value="Epimerase"/>
    <property type="match status" value="1"/>
</dbReference>
<sequence>MNILVTGGAGFIGSHVLEQLNTKDDVQVVVYDNLSSGAISHVPERMELVEGDVRDNQALEVVFAAHSFDAVIHLAAQTMVPFSVAQPVLDCQINLGGVLHVLECCRRYGVPHVLFSSSAAVYGDNPNVPLKETEVVMPTSPYGVTKMTTEQYLRVYHELYGIDATVFRFANVYGERQGEGGEGGVVSIFCKLLSQGKGVTVFGDGRQTRDFVYAGDIAHAIICGLSLKGFHIINVSTGKETSLNELIRCFALAVGTQVSVTYTEPRKGDILRSVLSNAALKKQLHLTPAMTLERGIAKTYTWYKENQ</sequence>
<protein>
    <submittedName>
        <fullName evidence="3">UDP-glucose 4-epimerase</fullName>
    </submittedName>
</protein>
<dbReference type="OrthoDB" id="9801785at2"/>
<dbReference type="STRING" id="39029.BSR42_11090"/>
<evidence type="ECO:0000313" key="4">
    <source>
        <dbReference type="Proteomes" id="UP000036503"/>
    </source>
</evidence>
<accession>A0A0J6WSR3</accession>
<dbReference type="PATRIC" id="fig|1122219.3.peg.2713"/>
<comment type="similarity">
    <text evidence="1">Belongs to the NAD(P)-dependent epimerase/dehydratase family.</text>
</comment>
<dbReference type="InterPro" id="IPR036291">
    <property type="entry name" value="NAD(P)-bd_dom_sf"/>
</dbReference>
<dbReference type="PANTHER" id="PTHR43000">
    <property type="entry name" value="DTDP-D-GLUCOSE 4,6-DEHYDRATASE-RELATED"/>
    <property type="match status" value="1"/>
</dbReference>
<comment type="caution">
    <text evidence="3">The sequence shown here is derived from an EMBL/GenBank/DDBJ whole genome shotgun (WGS) entry which is preliminary data.</text>
</comment>
<proteinExistence type="inferred from homology"/>
<dbReference type="Proteomes" id="UP000036503">
    <property type="component" value="Unassembled WGS sequence"/>
</dbReference>
<evidence type="ECO:0000256" key="1">
    <source>
        <dbReference type="ARBA" id="ARBA00007637"/>
    </source>
</evidence>
<dbReference type="SUPFAM" id="SSF51735">
    <property type="entry name" value="NAD(P)-binding Rossmann-fold domains"/>
    <property type="match status" value="1"/>
</dbReference>
<evidence type="ECO:0000313" key="3">
    <source>
        <dbReference type="EMBL" id="KMO85524.1"/>
    </source>
</evidence>
<dbReference type="Gene3D" id="3.40.50.720">
    <property type="entry name" value="NAD(P)-binding Rossmann-like Domain"/>
    <property type="match status" value="1"/>
</dbReference>
<reference evidence="3 4" key="1">
    <citation type="submission" date="2015-06" db="EMBL/GenBank/DDBJ databases">
        <title>Draft genome sequence of beer spoilage bacterium Megasphaera cerevisiae type strain 20462.</title>
        <authorList>
            <person name="Kutumbaka K."/>
            <person name="Pasmowitz J."/>
            <person name="Mategko J."/>
            <person name="Reyes D."/>
            <person name="Friedrich A."/>
            <person name="Han S."/>
            <person name="Martens-Habbena W."/>
            <person name="Neal-McKinney J."/>
            <person name="Janagama H.K."/>
            <person name="Nadala C."/>
            <person name="Samadpour M."/>
        </authorList>
    </citation>
    <scope>NUCLEOTIDE SEQUENCE [LARGE SCALE GENOMIC DNA]</scope>
    <source>
        <strain evidence="3 4">DSM 20462</strain>
    </source>
</reference>
<gene>
    <name evidence="3" type="ORF">AB840_13085</name>
</gene>
<dbReference type="InParanoid" id="A0A0J6WSR3"/>